<keyword evidence="1" id="KW-0472">Membrane</keyword>
<feature type="transmembrane region" description="Helical" evidence="1">
    <location>
        <begin position="63"/>
        <end position="84"/>
    </location>
</feature>
<sequence>MKEAKQELSEFKAAWQAKCPRCRIGHVYKGPAYGLKVQKMNKHCEYCGLRYEREPGYFYGAMYVTYAFAIAEMVAACMATYIITANDSSFVLYATVAILSVVLMSPFNYRYSRIILMYWLTPGLRYDPNVKKKEVDVRASA</sequence>
<dbReference type="InterPro" id="IPR009325">
    <property type="entry name" value="DUF983"/>
</dbReference>
<evidence type="ECO:0000313" key="3">
    <source>
        <dbReference type="EMBL" id="VTR54551.1"/>
    </source>
</evidence>
<dbReference type="EMBL" id="JBEOQB010000002">
    <property type="protein sequence ID" value="MEZ0451499.1"/>
    <property type="molecule type" value="Genomic_DNA"/>
</dbReference>
<feature type="transmembrane region" description="Helical" evidence="1">
    <location>
        <begin position="90"/>
        <end position="109"/>
    </location>
</feature>
<proteinExistence type="predicted"/>
<name>A0A4U9W6U8_9SPHI</name>
<evidence type="ECO:0000313" key="2">
    <source>
        <dbReference type="EMBL" id="MEZ0451499.1"/>
    </source>
</evidence>
<reference evidence="2 5" key="2">
    <citation type="submission" date="2024-06" db="EMBL/GenBank/DDBJ databases">
        <title>Soil Sphingobacterium thalpophilum.</title>
        <authorList>
            <person name="Yang J."/>
            <person name="Li J."/>
        </authorList>
    </citation>
    <scope>NUCLEOTIDE SEQUENCE [LARGE SCALE GENOMIC DNA]</scope>
    <source>
        <strain evidence="2 5">22g91tb</strain>
    </source>
</reference>
<dbReference type="Proteomes" id="UP001566204">
    <property type="component" value="Unassembled WGS sequence"/>
</dbReference>
<dbReference type="KEGG" id="stha:NCTC11429_05106"/>
<dbReference type="Pfam" id="PF06170">
    <property type="entry name" value="DUF983"/>
    <property type="match status" value="1"/>
</dbReference>
<organism evidence="3 4">
    <name type="scientific">Sphingobacterium thalpophilum</name>
    <dbReference type="NCBI Taxonomy" id="259"/>
    <lineage>
        <taxon>Bacteria</taxon>
        <taxon>Pseudomonadati</taxon>
        <taxon>Bacteroidota</taxon>
        <taxon>Sphingobacteriia</taxon>
        <taxon>Sphingobacteriales</taxon>
        <taxon>Sphingobacteriaceae</taxon>
        <taxon>Sphingobacterium</taxon>
    </lineage>
</organism>
<evidence type="ECO:0000256" key="1">
    <source>
        <dbReference type="SAM" id="Phobius"/>
    </source>
</evidence>
<dbReference type="AlphaFoldDB" id="A0A4U9W6U8"/>
<evidence type="ECO:0000313" key="5">
    <source>
        <dbReference type="Proteomes" id="UP001566204"/>
    </source>
</evidence>
<dbReference type="EMBL" id="LR590484">
    <property type="protein sequence ID" value="VTR54551.1"/>
    <property type="molecule type" value="Genomic_DNA"/>
</dbReference>
<accession>A0A4U9W6U8</accession>
<evidence type="ECO:0000313" key="4">
    <source>
        <dbReference type="Proteomes" id="UP000308196"/>
    </source>
</evidence>
<gene>
    <name evidence="2" type="ORF">ABTW24_07830</name>
    <name evidence="3" type="ORF">NCTC11429_05106</name>
</gene>
<keyword evidence="1" id="KW-1133">Transmembrane helix</keyword>
<dbReference type="GeneID" id="78465655"/>
<reference evidence="3 4" key="1">
    <citation type="submission" date="2019-05" db="EMBL/GenBank/DDBJ databases">
        <authorList>
            <consortium name="Pathogen Informatics"/>
        </authorList>
    </citation>
    <scope>NUCLEOTIDE SEQUENCE [LARGE SCALE GENOMIC DNA]</scope>
    <source>
        <strain evidence="3 4">NCTC11429</strain>
    </source>
</reference>
<dbReference type="RefSeq" id="WP_037532172.1">
    <property type="nucleotide sequence ID" value="NZ_CP141191.1"/>
</dbReference>
<keyword evidence="5" id="KW-1185">Reference proteome</keyword>
<dbReference type="STRING" id="1123265.GCA_000686625_00443"/>
<protein>
    <submittedName>
        <fullName evidence="2">DUF983 domain-containing protein</fullName>
    </submittedName>
</protein>
<keyword evidence="1" id="KW-0812">Transmembrane</keyword>
<dbReference type="Proteomes" id="UP000308196">
    <property type="component" value="Chromosome"/>
</dbReference>